<dbReference type="Proteomes" id="UP000316621">
    <property type="component" value="Chromosome 10"/>
</dbReference>
<accession>A0A4Y7L3R9</accession>
<sequence length="27" mass="3328">MVVVVEKKIMRDSKRKRHDIGRDRFVE</sequence>
<name>A0A4Y7L3R9_PAPSO</name>
<dbReference type="EMBL" id="CM010724">
    <property type="protein sequence ID" value="RZC80203.1"/>
    <property type="molecule type" value="Genomic_DNA"/>
</dbReference>
<dbReference type="Gramene" id="RZC80203">
    <property type="protein sequence ID" value="RZC80203"/>
    <property type="gene ID" value="C5167_042779"/>
</dbReference>
<evidence type="ECO:0000313" key="1">
    <source>
        <dbReference type="EMBL" id="RZC80203.1"/>
    </source>
</evidence>
<evidence type="ECO:0000313" key="2">
    <source>
        <dbReference type="Proteomes" id="UP000316621"/>
    </source>
</evidence>
<dbReference type="AlphaFoldDB" id="A0A4Y7L3R9"/>
<keyword evidence="2" id="KW-1185">Reference proteome</keyword>
<gene>
    <name evidence="1" type="ORF">C5167_042779</name>
</gene>
<organism evidence="1 2">
    <name type="scientific">Papaver somniferum</name>
    <name type="common">Opium poppy</name>
    <dbReference type="NCBI Taxonomy" id="3469"/>
    <lineage>
        <taxon>Eukaryota</taxon>
        <taxon>Viridiplantae</taxon>
        <taxon>Streptophyta</taxon>
        <taxon>Embryophyta</taxon>
        <taxon>Tracheophyta</taxon>
        <taxon>Spermatophyta</taxon>
        <taxon>Magnoliopsida</taxon>
        <taxon>Ranunculales</taxon>
        <taxon>Papaveraceae</taxon>
        <taxon>Papaveroideae</taxon>
        <taxon>Papaver</taxon>
    </lineage>
</organism>
<reference evidence="1 2" key="1">
    <citation type="journal article" date="2018" name="Science">
        <title>The opium poppy genome and morphinan production.</title>
        <authorList>
            <person name="Guo L."/>
            <person name="Winzer T."/>
            <person name="Yang X."/>
            <person name="Li Y."/>
            <person name="Ning Z."/>
            <person name="He Z."/>
            <person name="Teodor R."/>
            <person name="Lu Y."/>
            <person name="Bowser T.A."/>
            <person name="Graham I.A."/>
            <person name="Ye K."/>
        </authorList>
    </citation>
    <scope>NUCLEOTIDE SEQUENCE [LARGE SCALE GENOMIC DNA]</scope>
    <source>
        <strain evidence="2">cv. HN1</strain>
        <tissue evidence="1">Leaves</tissue>
    </source>
</reference>
<proteinExistence type="predicted"/>
<protein>
    <submittedName>
        <fullName evidence="1">Uncharacterized protein</fullName>
    </submittedName>
</protein>